<dbReference type="RefSeq" id="WP_058496150.1">
    <property type="nucleotide sequence ID" value="NZ_CAAAIU010000037.1"/>
</dbReference>
<reference evidence="1 2" key="1">
    <citation type="submission" date="2015-11" db="EMBL/GenBank/DDBJ databases">
        <title>Genomic analysis of 38 Legionella species identifies large and diverse effector repertoires.</title>
        <authorList>
            <person name="Burstein D."/>
            <person name="Amaro F."/>
            <person name="Zusman T."/>
            <person name="Lifshitz Z."/>
            <person name="Cohen O."/>
            <person name="Gilbert J.A."/>
            <person name="Pupko T."/>
            <person name="Shuman H.A."/>
            <person name="Segal G."/>
        </authorList>
    </citation>
    <scope>NUCLEOTIDE SEQUENCE [LARGE SCALE GENOMIC DNA]</scope>
    <source>
        <strain evidence="1 2">ATCC 700990</strain>
    </source>
</reference>
<evidence type="ECO:0000313" key="2">
    <source>
        <dbReference type="Proteomes" id="UP000054736"/>
    </source>
</evidence>
<name>A0A0W0SSP0_9GAMM</name>
<dbReference type="InterPro" id="IPR036107">
    <property type="entry name" value="CsrA_sf"/>
</dbReference>
<gene>
    <name evidence="1" type="ORF">Ldro_1846</name>
</gene>
<evidence type="ECO:0000313" key="1">
    <source>
        <dbReference type="EMBL" id="KTC86379.1"/>
    </source>
</evidence>
<dbReference type="GO" id="GO:0006109">
    <property type="term" value="P:regulation of carbohydrate metabolic process"/>
    <property type="evidence" value="ECO:0007669"/>
    <property type="project" value="InterPro"/>
</dbReference>
<organism evidence="1 2">
    <name type="scientific">Legionella drozanskii LLAP-1</name>
    <dbReference type="NCBI Taxonomy" id="1212489"/>
    <lineage>
        <taxon>Bacteria</taxon>
        <taxon>Pseudomonadati</taxon>
        <taxon>Pseudomonadota</taxon>
        <taxon>Gammaproteobacteria</taxon>
        <taxon>Legionellales</taxon>
        <taxon>Legionellaceae</taxon>
        <taxon>Legionella</taxon>
    </lineage>
</organism>
<accession>A0A0W0SSP0</accession>
<dbReference type="STRING" id="1212489.Ldro_1846"/>
<dbReference type="SUPFAM" id="SSF117130">
    <property type="entry name" value="CsrA-like"/>
    <property type="match status" value="1"/>
</dbReference>
<proteinExistence type="predicted"/>
<dbReference type="OrthoDB" id="5655476at2"/>
<dbReference type="GO" id="GO:0003723">
    <property type="term" value="F:RNA binding"/>
    <property type="evidence" value="ECO:0007669"/>
    <property type="project" value="InterPro"/>
</dbReference>
<keyword evidence="2" id="KW-1185">Reference proteome</keyword>
<dbReference type="AlphaFoldDB" id="A0A0W0SSP0"/>
<dbReference type="PATRIC" id="fig|1212489.4.peg.1953"/>
<dbReference type="EMBL" id="LNXY01000025">
    <property type="protein sequence ID" value="KTC86379.1"/>
    <property type="molecule type" value="Genomic_DNA"/>
</dbReference>
<dbReference type="Gene3D" id="2.60.40.4380">
    <property type="entry name" value="Translational regulator CsrA"/>
    <property type="match status" value="1"/>
</dbReference>
<dbReference type="GO" id="GO:0006402">
    <property type="term" value="P:mRNA catabolic process"/>
    <property type="evidence" value="ECO:0007669"/>
    <property type="project" value="InterPro"/>
</dbReference>
<sequence>MEIITLSFEETLVVQLNNQLVTILPKKGQQLQGDISFGIAAPKSISVDREEVYHLKKQNNQLTKKDRV</sequence>
<comment type="caution">
    <text evidence="1">The sequence shown here is derived from an EMBL/GenBank/DDBJ whole genome shotgun (WGS) entry which is preliminary data.</text>
</comment>
<protein>
    <submittedName>
        <fullName evidence="1">Carbon storage regulator CsrA</fullName>
    </submittedName>
</protein>
<dbReference type="Proteomes" id="UP000054736">
    <property type="component" value="Unassembled WGS sequence"/>
</dbReference>